<keyword evidence="3" id="KW-0808">Transferase</keyword>
<keyword evidence="5" id="KW-0418">Kinase</keyword>
<dbReference type="InterPro" id="IPR051334">
    <property type="entry name" value="SRPK"/>
</dbReference>
<accession>M2RSQ5</accession>
<dbReference type="GO" id="GO:0005524">
    <property type="term" value="F:ATP binding"/>
    <property type="evidence" value="ECO:0007669"/>
    <property type="project" value="UniProtKB-UniRule"/>
</dbReference>
<comment type="similarity">
    <text evidence="10">Belongs to the protein kinase superfamily.</text>
</comment>
<evidence type="ECO:0000256" key="7">
    <source>
        <dbReference type="ARBA" id="ARBA00047899"/>
    </source>
</evidence>
<gene>
    <name evidence="12" type="ORF">CERSUDRAFT_110500</name>
</gene>
<keyword evidence="4 9" id="KW-0547">Nucleotide-binding</keyword>
<sequence>MLLRGRTPLARIRPSSLRSRALLPTNSRFVHSQFLPDVHESVSEPFWRSSNDLKTLDWPEENLGITIAERGGFYPTRLGETFDDGRFVILRKLGRGGFSSVWLARDCKLQKSVAIKMLSAFGSRQIKLGNLEELEMLRKITSCNPSHPGFRHVGHLVHEFEFNSFAGTHICAVTDVLSFDVPALQLYLDQDRLRLKHILKLVRDTLKGLSYLHDECQIVHTDLKPDNLLLKPTHVEATIARELCEKPSRLWHVDKAISPDELPFHPVASAPIHFAPDFDGDVGLSWVISDFGHARSIVPGQSGIAQPYALRAPEVILGLPWGPPIDIWTVGCLMFELATGQWLFSPDVATDLPREVVHLSQMVQRIGDAHDEATLKRFGEQVGVKDIDKLSNYAIPGIDPICPMEADMQKFARDHNGDGLMTEFIRLMRSFLALNPEKRPRAGEALRDPVLTKL</sequence>
<dbReference type="PROSITE" id="PS00108">
    <property type="entry name" value="PROTEIN_KINASE_ST"/>
    <property type="match status" value="1"/>
</dbReference>
<dbReference type="SUPFAM" id="SSF56112">
    <property type="entry name" value="Protein kinase-like (PK-like)"/>
    <property type="match status" value="1"/>
</dbReference>
<evidence type="ECO:0000256" key="10">
    <source>
        <dbReference type="RuleBase" id="RU000304"/>
    </source>
</evidence>
<dbReference type="GO" id="GO:0050684">
    <property type="term" value="P:regulation of mRNA processing"/>
    <property type="evidence" value="ECO:0007669"/>
    <property type="project" value="TreeGrafter"/>
</dbReference>
<dbReference type="PANTHER" id="PTHR47634:SF9">
    <property type="entry name" value="PROTEIN KINASE DOMAIN-CONTAINING PROTEIN-RELATED"/>
    <property type="match status" value="1"/>
</dbReference>
<evidence type="ECO:0000313" key="12">
    <source>
        <dbReference type="EMBL" id="EMD41946.1"/>
    </source>
</evidence>
<organism evidence="12 13">
    <name type="scientific">Ceriporiopsis subvermispora (strain B)</name>
    <name type="common">White-rot fungus</name>
    <name type="synonym">Gelatoporia subvermispora</name>
    <dbReference type="NCBI Taxonomy" id="914234"/>
    <lineage>
        <taxon>Eukaryota</taxon>
        <taxon>Fungi</taxon>
        <taxon>Dikarya</taxon>
        <taxon>Basidiomycota</taxon>
        <taxon>Agaricomycotina</taxon>
        <taxon>Agaricomycetes</taxon>
        <taxon>Polyporales</taxon>
        <taxon>Gelatoporiaceae</taxon>
        <taxon>Gelatoporia</taxon>
    </lineage>
</organism>
<feature type="binding site" evidence="9">
    <location>
        <position position="116"/>
    </location>
    <ligand>
        <name>ATP</name>
        <dbReference type="ChEBI" id="CHEBI:30616"/>
    </ligand>
</feature>
<dbReference type="OrthoDB" id="5979581at2759"/>
<keyword evidence="13" id="KW-1185">Reference proteome</keyword>
<proteinExistence type="inferred from homology"/>
<dbReference type="InterPro" id="IPR000719">
    <property type="entry name" value="Prot_kinase_dom"/>
</dbReference>
<dbReference type="GO" id="GO:0004674">
    <property type="term" value="F:protein serine/threonine kinase activity"/>
    <property type="evidence" value="ECO:0007669"/>
    <property type="project" value="UniProtKB-KW"/>
</dbReference>
<dbReference type="Proteomes" id="UP000016930">
    <property type="component" value="Unassembled WGS sequence"/>
</dbReference>
<name>M2RSQ5_CERS8</name>
<comment type="catalytic activity">
    <reaction evidence="8">
        <text>L-seryl-[protein] + ATP = O-phospho-L-seryl-[protein] + ADP + H(+)</text>
        <dbReference type="Rhea" id="RHEA:17989"/>
        <dbReference type="Rhea" id="RHEA-COMP:9863"/>
        <dbReference type="Rhea" id="RHEA-COMP:11604"/>
        <dbReference type="ChEBI" id="CHEBI:15378"/>
        <dbReference type="ChEBI" id="CHEBI:29999"/>
        <dbReference type="ChEBI" id="CHEBI:30616"/>
        <dbReference type="ChEBI" id="CHEBI:83421"/>
        <dbReference type="ChEBI" id="CHEBI:456216"/>
        <dbReference type="EC" id="2.7.11.1"/>
    </reaction>
</comment>
<dbReference type="STRING" id="914234.M2RSQ5"/>
<protein>
    <recommendedName>
        <fullName evidence="1">non-specific serine/threonine protein kinase</fullName>
        <ecNumber evidence="1">2.7.11.1</ecNumber>
    </recommendedName>
</protein>
<comment type="catalytic activity">
    <reaction evidence="7">
        <text>L-threonyl-[protein] + ATP = O-phospho-L-threonyl-[protein] + ADP + H(+)</text>
        <dbReference type="Rhea" id="RHEA:46608"/>
        <dbReference type="Rhea" id="RHEA-COMP:11060"/>
        <dbReference type="Rhea" id="RHEA-COMP:11605"/>
        <dbReference type="ChEBI" id="CHEBI:15378"/>
        <dbReference type="ChEBI" id="CHEBI:30013"/>
        <dbReference type="ChEBI" id="CHEBI:30616"/>
        <dbReference type="ChEBI" id="CHEBI:61977"/>
        <dbReference type="ChEBI" id="CHEBI:456216"/>
        <dbReference type="EC" id="2.7.11.1"/>
    </reaction>
</comment>
<evidence type="ECO:0000256" key="2">
    <source>
        <dbReference type="ARBA" id="ARBA00022527"/>
    </source>
</evidence>
<dbReference type="Gene3D" id="1.10.510.10">
    <property type="entry name" value="Transferase(Phosphotransferase) domain 1"/>
    <property type="match status" value="1"/>
</dbReference>
<dbReference type="InterPro" id="IPR011009">
    <property type="entry name" value="Kinase-like_dom_sf"/>
</dbReference>
<dbReference type="SMART" id="SM00220">
    <property type="entry name" value="S_TKc"/>
    <property type="match status" value="1"/>
</dbReference>
<dbReference type="PANTHER" id="PTHR47634">
    <property type="entry name" value="PROTEIN KINASE DOMAIN-CONTAINING PROTEIN-RELATED"/>
    <property type="match status" value="1"/>
</dbReference>
<evidence type="ECO:0000256" key="6">
    <source>
        <dbReference type="ARBA" id="ARBA00022840"/>
    </source>
</evidence>
<dbReference type="HOGENOM" id="CLU_000288_81_13_1"/>
<evidence type="ECO:0000256" key="9">
    <source>
        <dbReference type="PROSITE-ProRule" id="PRU10141"/>
    </source>
</evidence>
<keyword evidence="6 9" id="KW-0067">ATP-binding</keyword>
<feature type="domain" description="Protein kinase" evidence="11">
    <location>
        <begin position="87"/>
        <end position="451"/>
    </location>
</feature>
<dbReference type="AlphaFoldDB" id="M2RSQ5"/>
<keyword evidence="2 10" id="KW-0723">Serine/threonine-protein kinase</keyword>
<dbReference type="PROSITE" id="PS00107">
    <property type="entry name" value="PROTEIN_KINASE_ATP"/>
    <property type="match status" value="1"/>
</dbReference>
<dbReference type="PROSITE" id="PS50011">
    <property type="entry name" value="PROTEIN_KINASE_DOM"/>
    <property type="match status" value="1"/>
</dbReference>
<evidence type="ECO:0000256" key="5">
    <source>
        <dbReference type="ARBA" id="ARBA00022777"/>
    </source>
</evidence>
<evidence type="ECO:0000259" key="11">
    <source>
        <dbReference type="PROSITE" id="PS50011"/>
    </source>
</evidence>
<dbReference type="EC" id="2.7.11.1" evidence="1"/>
<dbReference type="InterPro" id="IPR017441">
    <property type="entry name" value="Protein_kinase_ATP_BS"/>
</dbReference>
<reference evidence="12 13" key="1">
    <citation type="journal article" date="2012" name="Proc. Natl. Acad. Sci. U.S.A.">
        <title>Comparative genomics of Ceriporiopsis subvermispora and Phanerochaete chrysosporium provide insight into selective ligninolysis.</title>
        <authorList>
            <person name="Fernandez-Fueyo E."/>
            <person name="Ruiz-Duenas F.J."/>
            <person name="Ferreira P."/>
            <person name="Floudas D."/>
            <person name="Hibbett D.S."/>
            <person name="Canessa P."/>
            <person name="Larrondo L.F."/>
            <person name="James T.Y."/>
            <person name="Seelenfreund D."/>
            <person name="Lobos S."/>
            <person name="Polanco R."/>
            <person name="Tello M."/>
            <person name="Honda Y."/>
            <person name="Watanabe T."/>
            <person name="Watanabe T."/>
            <person name="Ryu J.S."/>
            <person name="Kubicek C.P."/>
            <person name="Schmoll M."/>
            <person name="Gaskell J."/>
            <person name="Hammel K.E."/>
            <person name="St John F.J."/>
            <person name="Vanden Wymelenberg A."/>
            <person name="Sabat G."/>
            <person name="Splinter BonDurant S."/>
            <person name="Syed K."/>
            <person name="Yadav J.S."/>
            <person name="Doddapaneni H."/>
            <person name="Subramanian V."/>
            <person name="Lavin J.L."/>
            <person name="Oguiza J.A."/>
            <person name="Perez G."/>
            <person name="Pisabarro A.G."/>
            <person name="Ramirez L."/>
            <person name="Santoyo F."/>
            <person name="Master E."/>
            <person name="Coutinho P.M."/>
            <person name="Henrissat B."/>
            <person name="Lombard V."/>
            <person name="Magnuson J.K."/>
            <person name="Kuees U."/>
            <person name="Hori C."/>
            <person name="Igarashi K."/>
            <person name="Samejima M."/>
            <person name="Held B.W."/>
            <person name="Barry K.W."/>
            <person name="LaButti K.M."/>
            <person name="Lapidus A."/>
            <person name="Lindquist E.A."/>
            <person name="Lucas S.M."/>
            <person name="Riley R."/>
            <person name="Salamov A.A."/>
            <person name="Hoffmeister D."/>
            <person name="Schwenk D."/>
            <person name="Hadar Y."/>
            <person name="Yarden O."/>
            <person name="de Vries R.P."/>
            <person name="Wiebenga A."/>
            <person name="Stenlid J."/>
            <person name="Eastwood D."/>
            <person name="Grigoriev I.V."/>
            <person name="Berka R.M."/>
            <person name="Blanchette R.A."/>
            <person name="Kersten P."/>
            <person name="Martinez A.T."/>
            <person name="Vicuna R."/>
            <person name="Cullen D."/>
        </authorList>
    </citation>
    <scope>NUCLEOTIDE SEQUENCE [LARGE SCALE GENOMIC DNA]</scope>
    <source>
        <strain evidence="12 13">B</strain>
    </source>
</reference>
<evidence type="ECO:0000256" key="3">
    <source>
        <dbReference type="ARBA" id="ARBA00022679"/>
    </source>
</evidence>
<evidence type="ECO:0000256" key="1">
    <source>
        <dbReference type="ARBA" id="ARBA00012513"/>
    </source>
</evidence>
<dbReference type="GO" id="GO:0000245">
    <property type="term" value="P:spliceosomal complex assembly"/>
    <property type="evidence" value="ECO:0007669"/>
    <property type="project" value="TreeGrafter"/>
</dbReference>
<evidence type="ECO:0000313" key="13">
    <source>
        <dbReference type="Proteomes" id="UP000016930"/>
    </source>
</evidence>
<evidence type="ECO:0000256" key="4">
    <source>
        <dbReference type="ARBA" id="ARBA00022741"/>
    </source>
</evidence>
<dbReference type="InterPro" id="IPR008271">
    <property type="entry name" value="Ser/Thr_kinase_AS"/>
</dbReference>
<dbReference type="EMBL" id="KB445791">
    <property type="protein sequence ID" value="EMD41946.1"/>
    <property type="molecule type" value="Genomic_DNA"/>
</dbReference>
<dbReference type="Gene3D" id="3.30.200.20">
    <property type="entry name" value="Phosphorylase Kinase, domain 1"/>
    <property type="match status" value="1"/>
</dbReference>
<evidence type="ECO:0000256" key="8">
    <source>
        <dbReference type="ARBA" id="ARBA00048679"/>
    </source>
</evidence>
<dbReference type="Pfam" id="PF00069">
    <property type="entry name" value="Pkinase"/>
    <property type="match status" value="2"/>
</dbReference>